<dbReference type="EMBL" id="FQUZ01000008">
    <property type="protein sequence ID" value="SHE87485.1"/>
    <property type="molecule type" value="Genomic_DNA"/>
</dbReference>
<dbReference type="PANTHER" id="PTHR35272">
    <property type="entry name" value="THIOL:DISULFIDE INTERCHANGE PROTEIN DSBC-RELATED"/>
    <property type="match status" value="1"/>
</dbReference>
<comment type="subcellular location">
    <subcellularLocation>
        <location evidence="1 7">Periplasm</location>
    </subcellularLocation>
</comment>
<dbReference type="InterPro" id="IPR017937">
    <property type="entry name" value="Thioredoxin_CS"/>
</dbReference>
<dbReference type="InterPro" id="IPR009094">
    <property type="entry name" value="DiS-bond_isomerase_DsbC/G_N_sf"/>
</dbReference>
<evidence type="ECO:0000256" key="6">
    <source>
        <dbReference type="ARBA" id="ARBA00023284"/>
    </source>
</evidence>
<evidence type="ECO:0000313" key="10">
    <source>
        <dbReference type="Proteomes" id="UP000184327"/>
    </source>
</evidence>
<dbReference type="PROSITE" id="PS00194">
    <property type="entry name" value="THIOREDOXIN_1"/>
    <property type="match status" value="1"/>
</dbReference>
<protein>
    <recommendedName>
        <fullName evidence="7">Thiol:disulfide interchange protein</fullName>
    </recommendedName>
</protein>
<dbReference type="InterPro" id="IPR051470">
    <property type="entry name" value="Thiol:disulfide_interchange"/>
</dbReference>
<name>A0A1M4X1Y8_9BURK</name>
<dbReference type="InterPro" id="IPR036249">
    <property type="entry name" value="Thioredoxin-like_sf"/>
</dbReference>
<evidence type="ECO:0000256" key="2">
    <source>
        <dbReference type="ARBA" id="ARBA00009813"/>
    </source>
</evidence>
<dbReference type="OrthoDB" id="12976at2"/>
<dbReference type="Pfam" id="PF10411">
    <property type="entry name" value="DsbC_N"/>
    <property type="match status" value="1"/>
</dbReference>
<dbReference type="Gene3D" id="3.10.450.70">
    <property type="entry name" value="Disulphide bond isomerase, DsbC/G, N-terminal"/>
    <property type="match status" value="1"/>
</dbReference>
<comment type="function">
    <text evidence="7">Required for disulfide bond formation in some periplasmic proteins. Acts by transferring its disulfide bond to other proteins and is reduced in the process.</text>
</comment>
<dbReference type="SUPFAM" id="SSF52833">
    <property type="entry name" value="Thioredoxin-like"/>
    <property type="match status" value="1"/>
</dbReference>
<dbReference type="SUPFAM" id="SSF54423">
    <property type="entry name" value="DsbC/DsbG N-terminal domain-like"/>
    <property type="match status" value="1"/>
</dbReference>
<gene>
    <name evidence="9" type="ORF">SAMN02745117_00971</name>
</gene>
<dbReference type="InterPro" id="IPR012336">
    <property type="entry name" value="Thioredoxin-like_fold"/>
</dbReference>
<dbReference type="PANTHER" id="PTHR35272:SF3">
    <property type="entry name" value="THIOL:DISULFIDE INTERCHANGE PROTEIN DSBC"/>
    <property type="match status" value="1"/>
</dbReference>
<keyword evidence="10" id="KW-1185">Reference proteome</keyword>
<keyword evidence="4 7" id="KW-0574">Periplasm</keyword>
<keyword evidence="6 7" id="KW-0676">Redox-active center</keyword>
<proteinExistence type="inferred from homology"/>
<dbReference type="STRING" id="1122156.SAMN02745117_00971"/>
<accession>A0A1M4X1Y8</accession>
<dbReference type="InterPro" id="IPR018950">
    <property type="entry name" value="DiS-bond_isomerase_DsbC/G_N"/>
</dbReference>
<dbReference type="Proteomes" id="UP000184327">
    <property type="component" value="Unassembled WGS sequence"/>
</dbReference>
<evidence type="ECO:0000256" key="3">
    <source>
        <dbReference type="ARBA" id="ARBA00022729"/>
    </source>
</evidence>
<dbReference type="GO" id="GO:0015036">
    <property type="term" value="F:disulfide oxidoreductase activity"/>
    <property type="evidence" value="ECO:0007669"/>
    <property type="project" value="UniProtKB-ARBA"/>
</dbReference>
<comment type="similarity">
    <text evidence="2 7">Belongs to the thioredoxin family. DsbC subfamily.</text>
</comment>
<keyword evidence="3 7" id="KW-0732">Signal</keyword>
<feature type="domain" description="Thioredoxin" evidence="8">
    <location>
        <begin position="80"/>
        <end position="253"/>
    </location>
</feature>
<evidence type="ECO:0000256" key="7">
    <source>
        <dbReference type="RuleBase" id="RU364038"/>
    </source>
</evidence>
<evidence type="ECO:0000256" key="1">
    <source>
        <dbReference type="ARBA" id="ARBA00004418"/>
    </source>
</evidence>
<sequence>MTFRAFSSTAARTWVPLLVAGVLSVGLPAHAAKTDDAQSAKIRQALTERIPQLSDIEEIRATPMKGLYEVRMGTDVFYTDATGDFLIQGELFDTKAKHNLTEERINQLTQIDFASLRFDDAFKLVRGDGSRQIAVFEDPNCGYCKRFERDMRELDNVTVHIFLYPILSPDSFEKSRDIWCAANPEKAWNDWMLNDKKPATKECETIDALQRNLAFGKQYKITGTPTIVFEDGTRVPGAVPRQQVEKKLASLQAKS</sequence>
<evidence type="ECO:0000313" key="9">
    <source>
        <dbReference type="EMBL" id="SHE87485.1"/>
    </source>
</evidence>
<dbReference type="RefSeq" id="WP_073355246.1">
    <property type="nucleotide sequence ID" value="NZ_FQUZ01000008.1"/>
</dbReference>
<dbReference type="InterPro" id="IPR013766">
    <property type="entry name" value="Thioredoxin_domain"/>
</dbReference>
<organism evidence="9 10">
    <name type="scientific">Lampropedia hyalina DSM 16112</name>
    <dbReference type="NCBI Taxonomy" id="1122156"/>
    <lineage>
        <taxon>Bacteria</taxon>
        <taxon>Pseudomonadati</taxon>
        <taxon>Pseudomonadota</taxon>
        <taxon>Betaproteobacteria</taxon>
        <taxon>Burkholderiales</taxon>
        <taxon>Comamonadaceae</taxon>
        <taxon>Lampropedia</taxon>
    </lineage>
</organism>
<dbReference type="InterPro" id="IPR033954">
    <property type="entry name" value="DiS-bond_Isoase_DsbC/G"/>
</dbReference>
<feature type="chain" id="PRO_5011832585" description="Thiol:disulfide interchange protein" evidence="7">
    <location>
        <begin position="32"/>
        <end position="255"/>
    </location>
</feature>
<dbReference type="Pfam" id="PF13098">
    <property type="entry name" value="Thioredoxin_2"/>
    <property type="match status" value="1"/>
</dbReference>
<evidence type="ECO:0000256" key="5">
    <source>
        <dbReference type="ARBA" id="ARBA00023157"/>
    </source>
</evidence>
<reference evidence="9 10" key="1">
    <citation type="submission" date="2016-11" db="EMBL/GenBank/DDBJ databases">
        <authorList>
            <person name="Jaros S."/>
            <person name="Januszkiewicz K."/>
            <person name="Wedrychowicz H."/>
        </authorList>
    </citation>
    <scope>NUCLEOTIDE SEQUENCE [LARGE SCALE GENOMIC DNA]</scope>
    <source>
        <strain evidence="9 10">DSM 16112</strain>
    </source>
</reference>
<dbReference type="AlphaFoldDB" id="A0A1M4X1Y8"/>
<keyword evidence="5" id="KW-1015">Disulfide bond</keyword>
<dbReference type="PROSITE" id="PS51352">
    <property type="entry name" value="THIOREDOXIN_2"/>
    <property type="match status" value="1"/>
</dbReference>
<evidence type="ECO:0000256" key="4">
    <source>
        <dbReference type="ARBA" id="ARBA00022764"/>
    </source>
</evidence>
<evidence type="ECO:0000259" key="8">
    <source>
        <dbReference type="PROSITE" id="PS51352"/>
    </source>
</evidence>
<dbReference type="CDD" id="cd03020">
    <property type="entry name" value="DsbA_DsbC_DsbG"/>
    <property type="match status" value="1"/>
</dbReference>
<dbReference type="GO" id="GO:0042597">
    <property type="term" value="C:periplasmic space"/>
    <property type="evidence" value="ECO:0007669"/>
    <property type="project" value="UniProtKB-SubCell"/>
</dbReference>
<feature type="signal peptide" evidence="7">
    <location>
        <begin position="1"/>
        <end position="31"/>
    </location>
</feature>
<dbReference type="Gene3D" id="3.40.30.10">
    <property type="entry name" value="Glutaredoxin"/>
    <property type="match status" value="1"/>
</dbReference>